<reference evidence="3 4" key="2">
    <citation type="submission" date="2024-07" db="EMBL/GenBank/DDBJ databases">
        <authorList>
            <person name="Akdeniz Z."/>
        </authorList>
    </citation>
    <scope>NUCLEOTIDE SEQUENCE [LARGE SCALE GENOMIC DNA]</scope>
</reference>
<proteinExistence type="predicted"/>
<gene>
    <name evidence="2" type="ORF">HINF_LOCUS55370</name>
    <name evidence="3" type="ORF">HINF_LOCUS62154</name>
</gene>
<dbReference type="EMBL" id="CATOUU010001029">
    <property type="protein sequence ID" value="CAI9967725.1"/>
    <property type="molecule type" value="Genomic_DNA"/>
</dbReference>
<dbReference type="EMBL" id="CAXDID020000378">
    <property type="protein sequence ID" value="CAL6084338.1"/>
    <property type="molecule type" value="Genomic_DNA"/>
</dbReference>
<sequence length="527" mass="59169">MIGIITFQSAFVQRFKYPYGTFLTQISNTSNLTDIIVCQNVIYQILQNGTIQALGEKSSLLGNKIGYDFVNLNITNAKKLYCYLDLYLWYITTTDELYLEQYAHNGTSIFTQSLEDDYVLARPIHNIKQIVGDDALQFVLTSNSIYVTGTQSVKYIFNGNYTGIQETYLKLPLVLNASNIESIDLTPSMAYLFVYMNNGDVFALGDNTKGVLTTADSQCERKVGTNITRVSVGYNHTRQQMTMYYMLNNNLYLYDAKAVDKQVLIQDKVFDYILQDYKIYDQTNQQKNIVVISNQSIIDISENIKIYKNGTDYYCAKNITDPRCVKQLKGEDPLCYTNDILLKTEPFCNLLDCNDPVPDPSTGNNQNDCSAYSCPGAQATNITCQAVVCFNLGQFGSFIPECTQTYVNHTYINEFTNSSKLSFVNGLLYTNQSTPSIPEVTPTKQAKLSLSIGAVAGVTAGGCAIVFIIVFTSVVYCYKRNTKRSLTSVKIINESTKNFKQVNKLPQIESKQIKIIKPLQANQPGMI</sequence>
<keyword evidence="4" id="KW-1185">Reference proteome</keyword>
<evidence type="ECO:0000313" key="2">
    <source>
        <dbReference type="EMBL" id="CAI9967725.1"/>
    </source>
</evidence>
<keyword evidence="1" id="KW-0812">Transmembrane</keyword>
<dbReference type="AlphaFoldDB" id="A0AA86R015"/>
<dbReference type="Gene3D" id="2.130.10.30">
    <property type="entry name" value="Regulator of chromosome condensation 1/beta-lactamase-inhibitor protein II"/>
    <property type="match status" value="1"/>
</dbReference>
<comment type="caution">
    <text evidence="2">The sequence shown here is derived from an EMBL/GenBank/DDBJ whole genome shotgun (WGS) entry which is preliminary data.</text>
</comment>
<protein>
    <submittedName>
        <fullName evidence="2">Regulator of chromosome condensation 1/beta-lactamase-inhibitor protein II</fullName>
    </submittedName>
    <submittedName>
        <fullName evidence="3">Regulator_of chromosome condensation 1/beta-lactamase-inhibitor protein II</fullName>
    </submittedName>
</protein>
<dbReference type="Proteomes" id="UP001642409">
    <property type="component" value="Unassembled WGS sequence"/>
</dbReference>
<accession>A0AA86R015</accession>
<dbReference type="InterPro" id="IPR009091">
    <property type="entry name" value="RCC1/BLIP-II"/>
</dbReference>
<evidence type="ECO:0000256" key="1">
    <source>
        <dbReference type="SAM" id="Phobius"/>
    </source>
</evidence>
<reference evidence="2" key="1">
    <citation type="submission" date="2023-06" db="EMBL/GenBank/DDBJ databases">
        <authorList>
            <person name="Kurt Z."/>
        </authorList>
    </citation>
    <scope>NUCLEOTIDE SEQUENCE</scope>
</reference>
<organism evidence="2">
    <name type="scientific">Hexamita inflata</name>
    <dbReference type="NCBI Taxonomy" id="28002"/>
    <lineage>
        <taxon>Eukaryota</taxon>
        <taxon>Metamonada</taxon>
        <taxon>Diplomonadida</taxon>
        <taxon>Hexamitidae</taxon>
        <taxon>Hexamitinae</taxon>
        <taxon>Hexamita</taxon>
    </lineage>
</organism>
<feature type="transmembrane region" description="Helical" evidence="1">
    <location>
        <begin position="452"/>
        <end position="478"/>
    </location>
</feature>
<keyword evidence="1" id="KW-0472">Membrane</keyword>
<evidence type="ECO:0000313" key="3">
    <source>
        <dbReference type="EMBL" id="CAL6084338.1"/>
    </source>
</evidence>
<name>A0AA86R015_9EUKA</name>
<dbReference type="SUPFAM" id="SSF50985">
    <property type="entry name" value="RCC1/BLIP-II"/>
    <property type="match status" value="1"/>
</dbReference>
<evidence type="ECO:0000313" key="4">
    <source>
        <dbReference type="Proteomes" id="UP001642409"/>
    </source>
</evidence>
<keyword evidence="1" id="KW-1133">Transmembrane helix</keyword>